<dbReference type="PANTHER" id="PTHR11739:SF4">
    <property type="entry name" value="CITRATE SYNTHASE, PEROXISOMAL"/>
    <property type="match status" value="1"/>
</dbReference>
<dbReference type="InterPro" id="IPR002020">
    <property type="entry name" value="Citrate_synthase"/>
</dbReference>
<dbReference type="SUPFAM" id="SSF48256">
    <property type="entry name" value="Citrate synthase"/>
    <property type="match status" value="1"/>
</dbReference>
<comment type="similarity">
    <text evidence="2 6 8">Belongs to the citrate synthase family.</text>
</comment>
<comment type="pathway">
    <text evidence="1">Carbohydrate metabolism; tricarboxylic acid cycle.</text>
</comment>
<dbReference type="UniPathway" id="UPA00223"/>
<dbReference type="Gene3D" id="1.10.580.10">
    <property type="entry name" value="Citrate Synthase, domain 1"/>
    <property type="match status" value="1"/>
</dbReference>
<evidence type="ECO:0000256" key="1">
    <source>
        <dbReference type="ARBA" id="ARBA00005163"/>
    </source>
</evidence>
<sequence length="380" mass="41361">MASRSEASTALPEPSKGLSGIVAADTTLSFIDGEKGILKYCGYGIDDLAASSSFEEVVCLLYDRSLPSRERLADMRARIGAARVLPSEVKQIIEQLAGRTSPMSTLRTVVSALGHYESNVPLKELPPKALRLVGQIAAAVAMIHRLREGQAPIEANPERGHAADFLHMLLDREVTETQAQALDLYLILLADHGFNASTFSGRVTAGTLANLHSAITSSVGTLSGPLHGGANEKAMEMIIKVGSPDNATEWVAERIAAKKRIMGFGHRVYKVDDPRAPHLKASSRALWEERGDTTLFETSVAIEQAVKVAKPLITNVDFYSATLLYGLDIPTDLFTPLFAMSRVAGWTAHVLEQYGDNRLIRPRARYVGKADRTYVPLKQR</sequence>
<evidence type="ECO:0000256" key="5">
    <source>
        <dbReference type="ARBA" id="ARBA00049288"/>
    </source>
</evidence>
<evidence type="ECO:0000256" key="8">
    <source>
        <dbReference type="RuleBase" id="RU000441"/>
    </source>
</evidence>
<protein>
    <recommendedName>
        <fullName evidence="6 8">Citrate synthase</fullName>
        <ecNumber evidence="6">2.3.3.16</ecNumber>
    </recommendedName>
</protein>
<dbReference type="GO" id="GO:0006099">
    <property type="term" value="P:tricarboxylic acid cycle"/>
    <property type="evidence" value="ECO:0007669"/>
    <property type="project" value="UniProtKB-UniPathway"/>
</dbReference>
<dbReference type="InterPro" id="IPR036969">
    <property type="entry name" value="Citrate_synthase_sf"/>
</dbReference>
<dbReference type="InterPro" id="IPR016142">
    <property type="entry name" value="Citrate_synth-like_lrg_a-sub"/>
</dbReference>
<evidence type="ECO:0000256" key="7">
    <source>
        <dbReference type="PIRSR" id="PIRSR001369-1"/>
    </source>
</evidence>
<name>A0A7C8DG40_9ARCH</name>
<dbReference type="PANTHER" id="PTHR11739">
    <property type="entry name" value="CITRATE SYNTHASE"/>
    <property type="match status" value="1"/>
</dbReference>
<evidence type="ECO:0000256" key="6">
    <source>
        <dbReference type="PIRNR" id="PIRNR001369"/>
    </source>
</evidence>
<dbReference type="PRINTS" id="PR00143">
    <property type="entry name" value="CITRTSNTHASE"/>
</dbReference>
<dbReference type="Gene3D" id="1.10.230.10">
    <property type="entry name" value="Cytochrome P450-Terp, domain 2"/>
    <property type="match status" value="1"/>
</dbReference>
<keyword evidence="3" id="KW-0816">Tricarboxylic acid cycle</keyword>
<dbReference type="EC" id="2.3.3.16" evidence="6"/>
<evidence type="ECO:0000256" key="2">
    <source>
        <dbReference type="ARBA" id="ARBA00010566"/>
    </source>
</evidence>
<dbReference type="InterPro" id="IPR024176">
    <property type="entry name" value="Citrate_synthase_bac-typ"/>
</dbReference>
<keyword evidence="4 6" id="KW-0808">Transferase</keyword>
<dbReference type="Pfam" id="PF00285">
    <property type="entry name" value="Citrate_synt"/>
    <property type="match status" value="1"/>
</dbReference>
<proteinExistence type="inferred from homology"/>
<evidence type="ECO:0000256" key="3">
    <source>
        <dbReference type="ARBA" id="ARBA00022532"/>
    </source>
</evidence>
<evidence type="ECO:0000256" key="4">
    <source>
        <dbReference type="ARBA" id="ARBA00022679"/>
    </source>
</evidence>
<reference evidence="10" key="1">
    <citation type="journal article" date="2019" name="bioRxiv">
        <title>Genome diversification in globally distributed novel marine Proteobacteria is linked to environmental adaptation.</title>
        <authorList>
            <person name="Zhou Z."/>
            <person name="Tran P.Q."/>
            <person name="Kieft K."/>
            <person name="Anantharaman K."/>
        </authorList>
    </citation>
    <scope>NUCLEOTIDE SEQUENCE [LARGE SCALE GENOMIC DNA]</scope>
</reference>
<dbReference type="GO" id="GO:0036440">
    <property type="term" value="F:citrate synthase activity"/>
    <property type="evidence" value="ECO:0007669"/>
    <property type="project" value="UniProtKB-EC"/>
</dbReference>
<dbReference type="InterPro" id="IPR019810">
    <property type="entry name" value="Citrate_synthase_AS"/>
</dbReference>
<gene>
    <name evidence="9" type="ORF">EYQ16_05595</name>
</gene>
<dbReference type="PIRSF" id="PIRSF001369">
    <property type="entry name" value="Citrate_synth"/>
    <property type="match status" value="1"/>
</dbReference>
<comment type="catalytic activity">
    <reaction evidence="5 6">
        <text>oxaloacetate + acetyl-CoA + H2O = citrate + CoA + H(+)</text>
        <dbReference type="Rhea" id="RHEA:16845"/>
        <dbReference type="ChEBI" id="CHEBI:15377"/>
        <dbReference type="ChEBI" id="CHEBI:15378"/>
        <dbReference type="ChEBI" id="CHEBI:16452"/>
        <dbReference type="ChEBI" id="CHEBI:16947"/>
        <dbReference type="ChEBI" id="CHEBI:57287"/>
        <dbReference type="ChEBI" id="CHEBI:57288"/>
        <dbReference type="EC" id="2.3.3.16"/>
    </reaction>
</comment>
<dbReference type="NCBIfam" id="TIGR01800">
    <property type="entry name" value="cit_synth_II"/>
    <property type="match status" value="1"/>
</dbReference>
<dbReference type="InterPro" id="IPR016143">
    <property type="entry name" value="Citrate_synth-like_sm_a-sub"/>
</dbReference>
<evidence type="ECO:0000313" key="10">
    <source>
        <dbReference type="Proteomes" id="UP000589516"/>
    </source>
</evidence>
<accession>A0A7C8DG40</accession>
<comment type="caution">
    <text evidence="9">The sequence shown here is derived from an EMBL/GenBank/DDBJ whole genome shotgun (WGS) entry which is preliminary data.</text>
</comment>
<evidence type="ECO:0000313" key="9">
    <source>
        <dbReference type="EMBL" id="HIG63968.1"/>
    </source>
</evidence>
<dbReference type="InterPro" id="IPR011278">
    <property type="entry name" value="2-MeCitrate/Citrate_synth_II"/>
</dbReference>
<dbReference type="GO" id="GO:0005975">
    <property type="term" value="P:carbohydrate metabolic process"/>
    <property type="evidence" value="ECO:0007669"/>
    <property type="project" value="TreeGrafter"/>
</dbReference>
<dbReference type="PROSITE" id="PS00480">
    <property type="entry name" value="CITRATE_SYNTHASE"/>
    <property type="match status" value="1"/>
</dbReference>
<dbReference type="GO" id="GO:0005829">
    <property type="term" value="C:cytosol"/>
    <property type="evidence" value="ECO:0007669"/>
    <property type="project" value="TreeGrafter"/>
</dbReference>
<dbReference type="EMBL" id="DUAV01000034">
    <property type="protein sequence ID" value="HIG63968.1"/>
    <property type="molecule type" value="Genomic_DNA"/>
</dbReference>
<organism evidence="9 10">
    <name type="scientific">Marine Group III euryarchaeote</name>
    <dbReference type="NCBI Taxonomy" id="2173149"/>
    <lineage>
        <taxon>Archaea</taxon>
        <taxon>Methanobacteriati</taxon>
        <taxon>Thermoplasmatota</taxon>
        <taxon>Thermoplasmata</taxon>
        <taxon>Candidatus Thermoprofundales</taxon>
    </lineage>
</organism>
<dbReference type="AlphaFoldDB" id="A0A7C8DG40"/>
<feature type="active site" evidence="7">
    <location>
        <position position="266"/>
    </location>
</feature>
<feature type="active site" evidence="7">
    <location>
        <position position="317"/>
    </location>
</feature>
<dbReference type="Proteomes" id="UP000589516">
    <property type="component" value="Unassembled WGS sequence"/>
</dbReference>